<evidence type="ECO:0000313" key="3">
    <source>
        <dbReference type="Proteomes" id="UP001266305"/>
    </source>
</evidence>
<protein>
    <submittedName>
        <fullName evidence="2">Uncharacterized protein</fullName>
    </submittedName>
</protein>
<feature type="region of interest" description="Disordered" evidence="1">
    <location>
        <begin position="1"/>
        <end position="60"/>
    </location>
</feature>
<name>A0ABQ9WG93_SAGOE</name>
<evidence type="ECO:0000313" key="2">
    <source>
        <dbReference type="EMBL" id="KAK2120656.1"/>
    </source>
</evidence>
<feature type="compositionally biased region" description="Low complexity" evidence="1">
    <location>
        <begin position="11"/>
        <end position="20"/>
    </location>
</feature>
<accession>A0ABQ9WG93</accession>
<evidence type="ECO:0000256" key="1">
    <source>
        <dbReference type="SAM" id="MobiDB-lite"/>
    </source>
</evidence>
<dbReference type="Proteomes" id="UP001266305">
    <property type="component" value="Unassembled WGS sequence"/>
</dbReference>
<reference evidence="2 3" key="1">
    <citation type="submission" date="2023-05" db="EMBL/GenBank/DDBJ databases">
        <title>B98-5 Cell Line De Novo Hybrid Assembly: An Optical Mapping Approach.</title>
        <authorList>
            <person name="Kananen K."/>
            <person name="Auerbach J.A."/>
            <person name="Kautto E."/>
            <person name="Blachly J.S."/>
        </authorList>
    </citation>
    <scope>NUCLEOTIDE SEQUENCE [LARGE SCALE GENOMIC DNA]</scope>
    <source>
        <strain evidence="2">B95-8</strain>
        <tissue evidence="2">Cell line</tissue>
    </source>
</reference>
<gene>
    <name evidence="2" type="ORF">P7K49_002042</name>
</gene>
<proteinExistence type="predicted"/>
<comment type="caution">
    <text evidence="2">The sequence shown here is derived from an EMBL/GenBank/DDBJ whole genome shotgun (WGS) entry which is preliminary data.</text>
</comment>
<dbReference type="EMBL" id="JASSZA010000001">
    <property type="protein sequence ID" value="KAK2120656.1"/>
    <property type="molecule type" value="Genomic_DNA"/>
</dbReference>
<keyword evidence="3" id="KW-1185">Reference proteome</keyword>
<sequence>MPSPPPRPCHLLALASRSSLPPGPQASDPSPTRLLASRSHPGHTVEGLRAAPGHRSPGSCSVRGCPPDFPANHLFHGPGPATNAPVFSSSHTDPIWGSLQLEEMLLARGADSVVPWTPRCCGKGDPADRPRAGWLGGQGHLWETLSLPGIRAWPQGVEKPFSMWKASTPRY</sequence>
<organism evidence="2 3">
    <name type="scientific">Saguinus oedipus</name>
    <name type="common">Cotton-top tamarin</name>
    <name type="synonym">Oedipomidas oedipus</name>
    <dbReference type="NCBI Taxonomy" id="9490"/>
    <lineage>
        <taxon>Eukaryota</taxon>
        <taxon>Metazoa</taxon>
        <taxon>Chordata</taxon>
        <taxon>Craniata</taxon>
        <taxon>Vertebrata</taxon>
        <taxon>Euteleostomi</taxon>
        <taxon>Mammalia</taxon>
        <taxon>Eutheria</taxon>
        <taxon>Euarchontoglires</taxon>
        <taxon>Primates</taxon>
        <taxon>Haplorrhini</taxon>
        <taxon>Platyrrhini</taxon>
        <taxon>Cebidae</taxon>
        <taxon>Callitrichinae</taxon>
        <taxon>Saguinus</taxon>
    </lineage>
</organism>